<evidence type="ECO:0000313" key="2">
    <source>
        <dbReference type="Proteomes" id="UP000182762"/>
    </source>
</evidence>
<proteinExistence type="predicted"/>
<name>A0A1I6BX96_9BACI</name>
<dbReference type="GeneID" id="93713971"/>
<dbReference type="Proteomes" id="UP000182762">
    <property type="component" value="Unassembled WGS sequence"/>
</dbReference>
<organism evidence="1 2">
    <name type="scientific">Priestia endophytica DSM 13796</name>
    <dbReference type="NCBI Taxonomy" id="1121089"/>
    <lineage>
        <taxon>Bacteria</taxon>
        <taxon>Bacillati</taxon>
        <taxon>Bacillota</taxon>
        <taxon>Bacilli</taxon>
        <taxon>Bacillales</taxon>
        <taxon>Bacillaceae</taxon>
        <taxon>Priestia</taxon>
    </lineage>
</organism>
<protein>
    <submittedName>
        <fullName evidence="1">Uncharacterized protein</fullName>
    </submittedName>
</protein>
<accession>A0A1I6BX96</accession>
<sequence>MGFVTEKNIKEVPVTRTRTGTLGALTFVYIRDLDQNLIEVSQFVKQKRP</sequence>
<evidence type="ECO:0000313" key="1">
    <source>
        <dbReference type="EMBL" id="SFQ85513.1"/>
    </source>
</evidence>
<comment type="caution">
    <text evidence="1">The sequence shown here is derived from an EMBL/GenBank/DDBJ whole genome shotgun (WGS) entry which is preliminary data.</text>
</comment>
<dbReference type="RefSeq" id="WP_235606107.1">
    <property type="nucleotide sequence ID" value="NZ_FOXX01000015.1"/>
</dbReference>
<dbReference type="EMBL" id="FOXX01000015">
    <property type="protein sequence ID" value="SFQ85513.1"/>
    <property type="molecule type" value="Genomic_DNA"/>
</dbReference>
<reference evidence="1 2" key="1">
    <citation type="submission" date="2016-10" db="EMBL/GenBank/DDBJ databases">
        <authorList>
            <person name="Varghese N."/>
            <person name="Submissions S."/>
        </authorList>
    </citation>
    <scope>NUCLEOTIDE SEQUENCE [LARGE SCALE GENOMIC DNA]</scope>
    <source>
        <strain evidence="1 2">DSM 13796</strain>
    </source>
</reference>
<gene>
    <name evidence="1" type="ORF">SAMN02745910_04415</name>
</gene>
<keyword evidence="2" id="KW-1185">Reference proteome</keyword>